<protein>
    <submittedName>
        <fullName evidence="14">Junctophilin-4 isoform X1</fullName>
    </submittedName>
</protein>
<dbReference type="InterPro" id="IPR017191">
    <property type="entry name" value="Junctophilin"/>
</dbReference>
<reference evidence="14" key="1">
    <citation type="submission" date="2025-08" db="UniProtKB">
        <authorList>
            <consortium name="RefSeq"/>
        </authorList>
    </citation>
    <scope>IDENTIFICATION</scope>
</reference>
<dbReference type="SUPFAM" id="SSF82185">
    <property type="entry name" value="Histone H3 K4-specific methyltransferase SET7/9 N-terminal domain"/>
    <property type="match status" value="2"/>
</dbReference>
<keyword evidence="8" id="KW-0256">Endoplasmic reticulum</keyword>
<comment type="subcellular location">
    <subcellularLocation>
        <location evidence="2">Cell membrane</location>
        <topology evidence="2">Peripheral membrane protein</topology>
    </subcellularLocation>
    <subcellularLocation>
        <location evidence="1">Endoplasmic reticulum membrane</location>
        <topology evidence="1">Single-pass type IV membrane protein</topology>
    </subcellularLocation>
</comment>
<dbReference type="GO" id="GO:0048167">
    <property type="term" value="P:regulation of synaptic plasticity"/>
    <property type="evidence" value="ECO:0007669"/>
    <property type="project" value="TreeGrafter"/>
</dbReference>
<feature type="coiled-coil region" evidence="11">
    <location>
        <begin position="360"/>
        <end position="387"/>
    </location>
</feature>
<dbReference type="PANTHER" id="PTHR23085:SF14">
    <property type="entry name" value="JUNCTOPHILIN-4"/>
    <property type="match status" value="1"/>
</dbReference>
<keyword evidence="11" id="KW-0175">Coiled coil</keyword>
<evidence type="ECO:0000256" key="6">
    <source>
        <dbReference type="ARBA" id="ARBA00022692"/>
    </source>
</evidence>
<dbReference type="OrthoDB" id="284854at2759"/>
<gene>
    <name evidence="14" type="primary">JPH4</name>
</gene>
<dbReference type="GO" id="GO:0005789">
    <property type="term" value="C:endoplasmic reticulum membrane"/>
    <property type="evidence" value="ECO:0007669"/>
    <property type="project" value="UniProtKB-SubCell"/>
</dbReference>
<keyword evidence="7" id="KW-0677">Repeat</keyword>
<dbReference type="Pfam" id="PF02493">
    <property type="entry name" value="MORN"/>
    <property type="match status" value="8"/>
</dbReference>
<dbReference type="KEGG" id="gsh:117350900"/>
<proteinExistence type="inferred from homology"/>
<keyword evidence="13" id="KW-1185">Reference proteome</keyword>
<evidence type="ECO:0000256" key="7">
    <source>
        <dbReference type="ARBA" id="ARBA00022737"/>
    </source>
</evidence>
<evidence type="ECO:0000256" key="10">
    <source>
        <dbReference type="ARBA" id="ARBA00023136"/>
    </source>
</evidence>
<evidence type="ECO:0000256" key="4">
    <source>
        <dbReference type="ARBA" id="ARBA00022475"/>
    </source>
</evidence>
<keyword evidence="9" id="KW-1133">Transmembrane helix</keyword>
<evidence type="ECO:0000313" key="14">
    <source>
        <dbReference type="RefSeq" id="XP_033781506.1"/>
    </source>
</evidence>
<dbReference type="GO" id="GO:0005886">
    <property type="term" value="C:plasma membrane"/>
    <property type="evidence" value="ECO:0007669"/>
    <property type="project" value="UniProtKB-SubCell"/>
</dbReference>
<dbReference type="InParanoid" id="A0A6P8Q2P1"/>
<dbReference type="InterPro" id="IPR003409">
    <property type="entry name" value="MORN"/>
</dbReference>
<dbReference type="GO" id="GO:0030314">
    <property type="term" value="C:junctional membrane complex"/>
    <property type="evidence" value="ECO:0007669"/>
    <property type="project" value="InterPro"/>
</dbReference>
<keyword evidence="10" id="KW-0472">Membrane</keyword>
<feature type="region of interest" description="Disordered" evidence="12">
    <location>
        <begin position="154"/>
        <end position="192"/>
    </location>
</feature>
<evidence type="ECO:0000256" key="3">
    <source>
        <dbReference type="ARBA" id="ARBA00008599"/>
    </source>
</evidence>
<keyword evidence="4" id="KW-1003">Cell membrane</keyword>
<keyword evidence="6" id="KW-0812">Transmembrane</keyword>
<dbReference type="FunFam" id="2.20.110.10:FF:000001">
    <property type="entry name" value="Junctophilin"/>
    <property type="match status" value="1"/>
</dbReference>
<evidence type="ECO:0000256" key="5">
    <source>
        <dbReference type="ARBA" id="ARBA00022553"/>
    </source>
</evidence>
<feature type="compositionally biased region" description="Polar residues" evidence="12">
    <location>
        <begin position="162"/>
        <end position="171"/>
    </location>
</feature>
<accession>A0A6P8Q2P1</accession>
<evidence type="ECO:0000256" key="9">
    <source>
        <dbReference type="ARBA" id="ARBA00022989"/>
    </source>
</evidence>
<dbReference type="GeneID" id="117350900"/>
<dbReference type="PANTHER" id="PTHR23085">
    <property type="entry name" value="GH28348P"/>
    <property type="match status" value="1"/>
</dbReference>
<dbReference type="Proteomes" id="UP000515159">
    <property type="component" value="Chromosome 16"/>
</dbReference>
<sequence length="729" mass="78883">MSNGGRFEFDDGGCYIGDWDNGRAHGYGICTGPGRRGEYCGLWCHGFESLGVYTWPSGNTYKGYWAQGKRHGLGIEKKGKWTYRGEWSHGLKGRYGTRESISGAKYEGIWTDGLQDGYGTETYSDGGTFQGQWQTGKRHGYGVRQSVPYKQAALIRSPRRASLNSQRSDLGNETADPEPLSGSPASGSRGGFVLKVQTGSDVSGAKRKKKGFFHRSLVLTGLKLRRAESKASLASHHSKRSSLKSEAGVSSLGSSAAASEASFAETETETELPCDGGGSRDATIEDSATEAYAGEWKNDRRSGYGVSRRSNGLRYEGEWLSNKRHGYGRTTFPDGTKEEGKYKLNSLVSGKVKNLIPLRRSKIKEKVDRAVEAAQRAESTARQKQEMAASRTADARLKAEAALLAAEKATEAFRLAKIISQDLEPIMDDPGILPLQDCEDTDPEALEVASSGGCDSPGICENGITPSDITPDPSFPNTPLQHWRGAPGPRRCWGPVENGGDINEELTGCPDFSDHEEWPSRKERGSPFLIENKHVNGLVYSCCPAPRVMGYRQGQAPYPHFEEGLWEQDEENLNNYELEVCPAGLGGNGAMLANGESPRLCRDVVKSPWNPEEEEGGGPVIFYNCQESKQLGPGGITGQGPERPCTPGCLAVMGSELESPEPWIDDQVRIPQGVCQGPTGMQGWGAGEAAPPKSSMQWHSSACIQLSSLGGSNSISVYTCLCHLLVPDA</sequence>
<dbReference type="RefSeq" id="XP_033781506.1">
    <property type="nucleotide sequence ID" value="XM_033925615.1"/>
</dbReference>
<dbReference type="FunFam" id="2.20.110.10:FF:000003">
    <property type="entry name" value="Junctophilin"/>
    <property type="match status" value="1"/>
</dbReference>
<organism evidence="13 14">
    <name type="scientific">Geotrypetes seraphini</name>
    <name type="common">Gaboon caecilian</name>
    <name type="synonym">Caecilia seraphini</name>
    <dbReference type="NCBI Taxonomy" id="260995"/>
    <lineage>
        <taxon>Eukaryota</taxon>
        <taxon>Metazoa</taxon>
        <taxon>Chordata</taxon>
        <taxon>Craniata</taxon>
        <taxon>Vertebrata</taxon>
        <taxon>Euteleostomi</taxon>
        <taxon>Amphibia</taxon>
        <taxon>Gymnophiona</taxon>
        <taxon>Geotrypetes</taxon>
    </lineage>
</organism>
<evidence type="ECO:0000256" key="2">
    <source>
        <dbReference type="ARBA" id="ARBA00004202"/>
    </source>
</evidence>
<name>A0A6P8Q2P1_GEOSA</name>
<evidence type="ECO:0000256" key="1">
    <source>
        <dbReference type="ARBA" id="ARBA00004163"/>
    </source>
</evidence>
<dbReference type="Gene3D" id="2.20.110.10">
    <property type="entry name" value="Histone H3 K4-specific methyltransferase SET7/9 N-terminal domain"/>
    <property type="match status" value="2"/>
</dbReference>
<evidence type="ECO:0000256" key="8">
    <source>
        <dbReference type="ARBA" id="ARBA00022824"/>
    </source>
</evidence>
<dbReference type="SMART" id="SM00698">
    <property type="entry name" value="MORN"/>
    <property type="match status" value="6"/>
</dbReference>
<evidence type="ECO:0000256" key="12">
    <source>
        <dbReference type="SAM" id="MobiDB-lite"/>
    </source>
</evidence>
<dbReference type="CTD" id="84502"/>
<dbReference type="FunCoup" id="A0A6P8Q2P1">
    <property type="interactions" value="110"/>
</dbReference>
<evidence type="ECO:0000313" key="13">
    <source>
        <dbReference type="Proteomes" id="UP000515159"/>
    </source>
</evidence>
<evidence type="ECO:0000256" key="11">
    <source>
        <dbReference type="SAM" id="Coils"/>
    </source>
</evidence>
<dbReference type="AlphaFoldDB" id="A0A6P8Q2P1"/>
<keyword evidence="5" id="KW-0597">Phosphoprotein</keyword>
<feature type="region of interest" description="Disordered" evidence="12">
    <location>
        <begin position="258"/>
        <end position="282"/>
    </location>
</feature>
<comment type="similarity">
    <text evidence="3">Belongs to the junctophilin family.</text>
</comment>